<evidence type="ECO:0000313" key="6">
    <source>
        <dbReference type="EMBL" id="QBD77949.1"/>
    </source>
</evidence>
<dbReference type="InterPro" id="IPR019923">
    <property type="entry name" value="Lucif-like_OxRdtase_MSMEG_2516"/>
</dbReference>
<sequence>MPKPFRFGVVTAFATSHQEWITQARKAEDLGYSTLLIPDRLMAGLSVITALAVAAEATKSLRVGSYVFCNDLRNPALLAREMASLDLLSEGRVEVGLGAGVSQQDFEQLGLPFYSAGTRVSRLEEALHIMKLVFTEQVANFSGKHYTIKNLSNLPKPVQKPHPPIFIGSAGKRMLSFAAREANIISPTLKWAGPGASPADVSMEEKVNWIKEAAGERFSQLELAQAVFQLAITDSAVGVKQIQVGGGPTIGSVPMSTEQAVEHLLAMRERYGFSYIHVNGTQLENFAPVIARLAGK</sequence>
<evidence type="ECO:0000256" key="1">
    <source>
        <dbReference type="ARBA" id="ARBA00022630"/>
    </source>
</evidence>
<evidence type="ECO:0000256" key="4">
    <source>
        <dbReference type="ARBA" id="ARBA00023033"/>
    </source>
</evidence>
<organism evidence="6 7">
    <name type="scientific">Ktedonosporobacter rubrisoli</name>
    <dbReference type="NCBI Taxonomy" id="2509675"/>
    <lineage>
        <taxon>Bacteria</taxon>
        <taxon>Bacillati</taxon>
        <taxon>Chloroflexota</taxon>
        <taxon>Ktedonobacteria</taxon>
        <taxon>Ktedonobacterales</taxon>
        <taxon>Ktedonosporobacteraceae</taxon>
        <taxon>Ktedonosporobacter</taxon>
    </lineage>
</organism>
<keyword evidence="1" id="KW-0285">Flavoprotein</keyword>
<dbReference type="RefSeq" id="WP_129889002.1">
    <property type="nucleotide sequence ID" value="NZ_CP035758.1"/>
</dbReference>
<dbReference type="NCBIfam" id="TIGR03621">
    <property type="entry name" value="F420_MSMEG_2516"/>
    <property type="match status" value="1"/>
</dbReference>
<dbReference type="GO" id="GO:0046306">
    <property type="term" value="P:alkanesulfonate catabolic process"/>
    <property type="evidence" value="ECO:0007669"/>
    <property type="project" value="TreeGrafter"/>
</dbReference>
<evidence type="ECO:0000259" key="5">
    <source>
        <dbReference type="Pfam" id="PF00296"/>
    </source>
</evidence>
<evidence type="ECO:0000256" key="2">
    <source>
        <dbReference type="ARBA" id="ARBA00022643"/>
    </source>
</evidence>
<dbReference type="PANTHER" id="PTHR42847">
    <property type="entry name" value="ALKANESULFONATE MONOOXYGENASE"/>
    <property type="match status" value="1"/>
</dbReference>
<name>A0A4P6JR75_KTERU</name>
<keyword evidence="2" id="KW-0288">FMN</keyword>
<dbReference type="Pfam" id="PF00296">
    <property type="entry name" value="Bac_luciferase"/>
    <property type="match status" value="1"/>
</dbReference>
<keyword evidence="7" id="KW-1185">Reference proteome</keyword>
<keyword evidence="3" id="KW-0560">Oxidoreductase</keyword>
<protein>
    <submittedName>
        <fullName evidence="6">TIGR03621 family F420-dependent LLM class oxidoreductase</fullName>
    </submittedName>
</protein>
<gene>
    <name evidence="6" type="ORF">EPA93_18885</name>
</gene>
<proteinExistence type="predicted"/>
<dbReference type="AlphaFoldDB" id="A0A4P6JR75"/>
<reference evidence="6 7" key="1">
    <citation type="submission" date="2019-01" db="EMBL/GenBank/DDBJ databases">
        <title>Ktedonosporobacter rubrisoli SCAWS-G2.</title>
        <authorList>
            <person name="Huang Y."/>
            <person name="Yan B."/>
        </authorList>
    </citation>
    <scope>NUCLEOTIDE SEQUENCE [LARGE SCALE GENOMIC DNA]</scope>
    <source>
        <strain evidence="6 7">SCAWS-G2</strain>
    </source>
</reference>
<evidence type="ECO:0000313" key="7">
    <source>
        <dbReference type="Proteomes" id="UP000290365"/>
    </source>
</evidence>
<dbReference type="KEGG" id="kbs:EPA93_18885"/>
<accession>A0A4P6JR75</accession>
<dbReference type="SUPFAM" id="SSF51679">
    <property type="entry name" value="Bacterial luciferase-like"/>
    <property type="match status" value="1"/>
</dbReference>
<keyword evidence="4" id="KW-0503">Monooxygenase</keyword>
<dbReference type="GO" id="GO:0008726">
    <property type="term" value="F:alkanesulfonate monooxygenase activity"/>
    <property type="evidence" value="ECO:0007669"/>
    <property type="project" value="TreeGrafter"/>
</dbReference>
<dbReference type="InterPro" id="IPR050172">
    <property type="entry name" value="SsuD_RutA_monooxygenase"/>
</dbReference>
<dbReference type="EMBL" id="CP035758">
    <property type="protein sequence ID" value="QBD77949.1"/>
    <property type="molecule type" value="Genomic_DNA"/>
</dbReference>
<dbReference type="InterPro" id="IPR011251">
    <property type="entry name" value="Luciferase-like_dom"/>
</dbReference>
<dbReference type="Proteomes" id="UP000290365">
    <property type="component" value="Chromosome"/>
</dbReference>
<feature type="domain" description="Luciferase-like" evidence="5">
    <location>
        <begin position="16"/>
        <end position="194"/>
    </location>
</feature>
<dbReference type="InterPro" id="IPR036661">
    <property type="entry name" value="Luciferase-like_sf"/>
</dbReference>
<dbReference type="Gene3D" id="3.20.20.30">
    <property type="entry name" value="Luciferase-like domain"/>
    <property type="match status" value="1"/>
</dbReference>
<evidence type="ECO:0000256" key="3">
    <source>
        <dbReference type="ARBA" id="ARBA00023002"/>
    </source>
</evidence>
<dbReference type="OrthoDB" id="4288123at2"/>
<dbReference type="PANTHER" id="PTHR42847:SF4">
    <property type="entry name" value="ALKANESULFONATE MONOOXYGENASE-RELATED"/>
    <property type="match status" value="1"/>
</dbReference>